<evidence type="ECO:0000313" key="3">
    <source>
        <dbReference type="Proteomes" id="UP000267821"/>
    </source>
</evidence>
<dbReference type="AlphaFoldDB" id="A0A3N4LTL2"/>
<feature type="compositionally biased region" description="Basic residues" evidence="1">
    <location>
        <begin position="20"/>
        <end position="30"/>
    </location>
</feature>
<name>A0A3N4LTL2_9PEZI</name>
<dbReference type="OrthoDB" id="10635993at2759"/>
<dbReference type="EMBL" id="ML121540">
    <property type="protein sequence ID" value="RPB24889.1"/>
    <property type="molecule type" value="Genomic_DNA"/>
</dbReference>
<evidence type="ECO:0000313" key="2">
    <source>
        <dbReference type="EMBL" id="RPB24889.1"/>
    </source>
</evidence>
<proteinExistence type="predicted"/>
<accession>A0A3N4LTL2</accession>
<keyword evidence="3" id="KW-1185">Reference proteome</keyword>
<evidence type="ECO:0000256" key="1">
    <source>
        <dbReference type="SAM" id="MobiDB-lite"/>
    </source>
</evidence>
<feature type="region of interest" description="Disordered" evidence="1">
    <location>
        <begin position="389"/>
        <end position="433"/>
    </location>
</feature>
<protein>
    <submittedName>
        <fullName evidence="2">Uncharacterized protein</fullName>
    </submittedName>
</protein>
<feature type="compositionally biased region" description="Basic and acidic residues" evidence="1">
    <location>
        <begin position="424"/>
        <end position="433"/>
    </location>
</feature>
<gene>
    <name evidence="2" type="ORF">L211DRAFT_158337</name>
</gene>
<organism evidence="2 3">
    <name type="scientific">Terfezia boudieri ATCC MYA-4762</name>
    <dbReference type="NCBI Taxonomy" id="1051890"/>
    <lineage>
        <taxon>Eukaryota</taxon>
        <taxon>Fungi</taxon>
        <taxon>Dikarya</taxon>
        <taxon>Ascomycota</taxon>
        <taxon>Pezizomycotina</taxon>
        <taxon>Pezizomycetes</taxon>
        <taxon>Pezizales</taxon>
        <taxon>Pezizaceae</taxon>
        <taxon>Terfezia</taxon>
    </lineage>
</organism>
<reference evidence="2 3" key="1">
    <citation type="journal article" date="2018" name="Nat. Ecol. Evol.">
        <title>Pezizomycetes genomes reveal the molecular basis of ectomycorrhizal truffle lifestyle.</title>
        <authorList>
            <person name="Murat C."/>
            <person name="Payen T."/>
            <person name="Noel B."/>
            <person name="Kuo A."/>
            <person name="Morin E."/>
            <person name="Chen J."/>
            <person name="Kohler A."/>
            <person name="Krizsan K."/>
            <person name="Balestrini R."/>
            <person name="Da Silva C."/>
            <person name="Montanini B."/>
            <person name="Hainaut M."/>
            <person name="Levati E."/>
            <person name="Barry K.W."/>
            <person name="Belfiori B."/>
            <person name="Cichocki N."/>
            <person name="Clum A."/>
            <person name="Dockter R.B."/>
            <person name="Fauchery L."/>
            <person name="Guy J."/>
            <person name="Iotti M."/>
            <person name="Le Tacon F."/>
            <person name="Lindquist E.A."/>
            <person name="Lipzen A."/>
            <person name="Malagnac F."/>
            <person name="Mello A."/>
            <person name="Molinier V."/>
            <person name="Miyauchi S."/>
            <person name="Poulain J."/>
            <person name="Riccioni C."/>
            <person name="Rubini A."/>
            <person name="Sitrit Y."/>
            <person name="Splivallo R."/>
            <person name="Traeger S."/>
            <person name="Wang M."/>
            <person name="Zifcakova L."/>
            <person name="Wipf D."/>
            <person name="Zambonelli A."/>
            <person name="Paolocci F."/>
            <person name="Nowrousian M."/>
            <person name="Ottonello S."/>
            <person name="Baldrian P."/>
            <person name="Spatafora J.W."/>
            <person name="Henrissat B."/>
            <person name="Nagy L.G."/>
            <person name="Aury J.M."/>
            <person name="Wincker P."/>
            <person name="Grigoriev I.V."/>
            <person name="Bonfante P."/>
            <person name="Martin F.M."/>
        </authorList>
    </citation>
    <scope>NUCLEOTIDE SEQUENCE [LARGE SCALE GENOMIC DNA]</scope>
    <source>
        <strain evidence="2 3">ATCC MYA-4762</strain>
    </source>
</reference>
<dbReference type="InParanoid" id="A0A3N4LTL2"/>
<dbReference type="Proteomes" id="UP000267821">
    <property type="component" value="Unassembled WGS sequence"/>
</dbReference>
<feature type="region of interest" description="Disordered" evidence="1">
    <location>
        <begin position="13"/>
        <end position="32"/>
    </location>
</feature>
<sequence length="433" mass="47208">MNEIRAQHLVHKIQEDRAHKPTVQRPKVKAASKLSIQEADNAPKDYRVAKRVVLDTSRIPAKQGSNELETHYQGEVEISGFEIQISNTPGNVFSNVPKDPVSTGMAYEAENAKPAEASGGTNISKEKLVSVLPENIQEHREGETKEEEVENDADNALPFKSSAAIDGHTLKLSPSGREKLTASGILNGSKKTQTTLKRKAKVSEVGPSCKRFQGRLQMGAEPVQLPGRTRRAAANVALAKLKLQGTSSSQYQDEEERTGAVNTPQENILAARCRLVEPPHENNSASPSPQKKLLDVQEVNDDGLPDLENHPHLIKLVVEQHYDQTLVSDIPIEPCIVKPMALTEATEKLEPSAMVSGTSGPKEAEEADEPVITRDSAPSDATAQVAHPIAHVRLSRKQQARGLPVLDKDKGNKTIRTKLSYHGGKKDRSIKDG</sequence>
<feature type="region of interest" description="Disordered" evidence="1">
    <location>
        <begin position="350"/>
        <end position="371"/>
    </location>
</feature>